<organism evidence="3 4">
    <name type="scientific">Coffea canephora</name>
    <name type="common">Robusta coffee</name>
    <dbReference type="NCBI Taxonomy" id="49390"/>
    <lineage>
        <taxon>Eukaryota</taxon>
        <taxon>Viridiplantae</taxon>
        <taxon>Streptophyta</taxon>
        <taxon>Embryophyta</taxon>
        <taxon>Tracheophyta</taxon>
        <taxon>Spermatophyta</taxon>
        <taxon>Magnoliopsida</taxon>
        <taxon>eudicotyledons</taxon>
        <taxon>Gunneridae</taxon>
        <taxon>Pentapetalae</taxon>
        <taxon>asterids</taxon>
        <taxon>lamiids</taxon>
        <taxon>Gentianales</taxon>
        <taxon>Rubiaceae</taxon>
        <taxon>Ixoroideae</taxon>
        <taxon>Gardenieae complex</taxon>
        <taxon>Bertiereae - Coffeeae clade</taxon>
        <taxon>Coffeeae</taxon>
        <taxon>Coffea</taxon>
    </lineage>
</organism>
<keyword evidence="1" id="KW-0677">Repeat</keyword>
<dbReference type="AlphaFoldDB" id="A0A068TVT2"/>
<dbReference type="Pfam" id="PF20431">
    <property type="entry name" value="E_motif"/>
    <property type="match status" value="1"/>
</dbReference>
<evidence type="ECO:0000256" key="1">
    <source>
        <dbReference type="ARBA" id="ARBA00022737"/>
    </source>
</evidence>
<dbReference type="GO" id="GO:0003723">
    <property type="term" value="F:RNA binding"/>
    <property type="evidence" value="ECO:0007669"/>
    <property type="project" value="InterPro"/>
</dbReference>
<feature type="repeat" description="PPR" evidence="2">
    <location>
        <begin position="386"/>
        <end position="420"/>
    </location>
</feature>
<feature type="repeat" description="PPR" evidence="2">
    <location>
        <begin position="208"/>
        <end position="242"/>
    </location>
</feature>
<dbReference type="OrthoDB" id="185373at2759"/>
<gene>
    <name evidence="3" type="ORF">GSCOC_T00029842001</name>
</gene>
<evidence type="ECO:0000313" key="3">
    <source>
        <dbReference type="EMBL" id="CDP00064.1"/>
    </source>
</evidence>
<sequence length="605" mass="68306">MFRLLPAWKGRLFSTSLPYVRSNYHWYSTNAICLQIPPNDIEDEKNEIDFELLFSSCTKTDIVKRLHALLIVSGRVQRLSHTTRLVNLYAHLGDVSLSCSTFNQIQTKDTYSWNSMLSAYVRNGQFTEAVNCVYKMLSMSDVRPDFYTFPPVLKACRRLIDGMRLHGWVFKLGFEWDVFVASALVHMYCRFGQFIVANRIFKDMPSRDMGCWNSVISGFCQNGNAAEALAILDQMRLEGIKMDSVTVSSILPVYVVLGNTIVDMYAKLGIMDSARMVFDEMFVKDVVSFNTMIAGYGQNGLASEAVEIFRMMPCKNITPDEGTWVSVLPAYAHLGALREGTKAHGQVFKRGLHWDIFVGTCLVDLYGKCGRLDEALLLFYEVPRTSSVHWNAIIACHGIHGCGGTSLQLFRDMLDEGVQPDHITFLSILAACSHSGLVDQGKSYFHLMQQEYEIKPGMKHYGCMVDLYGRAGHLEKAYNFIKRMPVPPDASVWGALLNACRIHGNIELGKVASHHLFEVDSDNVGYYVLLSNIYANVGRWEGVDVVRSWARDKGLRKTPGWTSIELNNMIEVFYTGHPQSEEMYMELAILTAKAKDLGKHSHKSQ</sequence>
<dbReference type="PANTHER" id="PTHR47926">
    <property type="entry name" value="PENTATRICOPEPTIDE REPEAT-CONTAINING PROTEIN"/>
    <property type="match status" value="1"/>
</dbReference>
<dbReference type="InterPro" id="IPR046960">
    <property type="entry name" value="PPR_At4g14850-like_plant"/>
</dbReference>
<dbReference type="FunFam" id="1.25.40.10:FF:000090">
    <property type="entry name" value="Pentatricopeptide repeat-containing protein, chloroplastic"/>
    <property type="match status" value="1"/>
</dbReference>
<dbReference type="Pfam" id="PF01535">
    <property type="entry name" value="PPR"/>
    <property type="match status" value="6"/>
</dbReference>
<dbReference type="InterPro" id="IPR011990">
    <property type="entry name" value="TPR-like_helical_dom_sf"/>
</dbReference>
<evidence type="ECO:0008006" key="5">
    <source>
        <dbReference type="Google" id="ProtNLM"/>
    </source>
</evidence>
<reference evidence="3" key="2">
    <citation type="submission" date="2014-06" db="EMBL/GenBank/DDBJ databases">
        <title>Structure and adaptive landscape of the coffee genome.</title>
        <authorList>
            <person name="Denoeud F."/>
            <person name="Wincker P."/>
            <person name="Lashermes P."/>
        </authorList>
    </citation>
    <scope>NUCLEOTIDE SEQUENCE [LARGE SCALE GENOMIC DNA]</scope>
    <source>
        <strain evidence="3">DH200</strain>
    </source>
</reference>
<dbReference type="PhylomeDB" id="A0A068TVT2"/>
<proteinExistence type="predicted"/>
<dbReference type="Gene3D" id="1.25.40.10">
    <property type="entry name" value="Tetratricopeptide repeat domain"/>
    <property type="match status" value="5"/>
</dbReference>
<dbReference type="PROSITE" id="PS51375">
    <property type="entry name" value="PPR"/>
    <property type="match status" value="4"/>
</dbReference>
<name>A0A068TVT2_COFCA</name>
<dbReference type="InterPro" id="IPR002885">
    <property type="entry name" value="PPR_rpt"/>
</dbReference>
<evidence type="ECO:0000256" key="2">
    <source>
        <dbReference type="PROSITE-ProRule" id="PRU00708"/>
    </source>
</evidence>
<dbReference type="OMA" id="RMQNHEG"/>
<dbReference type="EMBL" id="HG739088">
    <property type="protein sequence ID" value="CDP00064.1"/>
    <property type="molecule type" value="Genomic_DNA"/>
</dbReference>
<dbReference type="Pfam" id="PF13041">
    <property type="entry name" value="PPR_2"/>
    <property type="match status" value="2"/>
</dbReference>
<reference evidence="3" key="1">
    <citation type="submission" date="2013-11" db="EMBL/GenBank/DDBJ databases">
        <authorList>
            <person name="Genoscope - CEA"/>
        </authorList>
    </citation>
    <scope>NUCLEOTIDE SEQUENCE</scope>
    <source>
        <strain evidence="3">DH200</strain>
    </source>
</reference>
<protein>
    <recommendedName>
        <fullName evidence="5">Pentacotripeptide-repeat region of PRORP domain-containing protein</fullName>
    </recommendedName>
</protein>
<dbReference type="InParanoid" id="A0A068TVT2"/>
<dbReference type="NCBIfam" id="TIGR00756">
    <property type="entry name" value="PPR"/>
    <property type="match status" value="4"/>
</dbReference>
<keyword evidence="4" id="KW-1185">Reference proteome</keyword>
<dbReference type="Proteomes" id="UP000295252">
    <property type="component" value="Chromosome IV"/>
</dbReference>
<dbReference type="GO" id="GO:0009451">
    <property type="term" value="P:RNA modification"/>
    <property type="evidence" value="ECO:0007669"/>
    <property type="project" value="InterPro"/>
</dbReference>
<dbReference type="PANTHER" id="PTHR47926:SF486">
    <property type="entry name" value="(WILD MALAYSIAN BANANA) HYPOTHETICAL PROTEIN"/>
    <property type="match status" value="1"/>
</dbReference>
<evidence type="ECO:0000313" key="4">
    <source>
        <dbReference type="Proteomes" id="UP000295252"/>
    </source>
</evidence>
<feature type="repeat" description="PPR" evidence="2">
    <location>
        <begin position="285"/>
        <end position="319"/>
    </location>
</feature>
<feature type="repeat" description="PPR" evidence="2">
    <location>
        <begin position="109"/>
        <end position="144"/>
    </location>
</feature>
<dbReference type="FunFam" id="1.25.40.10:FF:000344">
    <property type="entry name" value="Pentatricopeptide repeat-containing protein"/>
    <property type="match status" value="1"/>
</dbReference>
<accession>A0A068TVT2</accession>
<dbReference type="InterPro" id="IPR046848">
    <property type="entry name" value="E_motif"/>
</dbReference>
<dbReference type="Gramene" id="CDP00064">
    <property type="protein sequence ID" value="CDP00064"/>
    <property type="gene ID" value="GSCOC_T00029842001"/>
</dbReference>
<dbReference type="FunCoup" id="A0A068TVT2">
    <property type="interactions" value="192"/>
</dbReference>